<reference evidence="10" key="1">
    <citation type="submission" date="2023-03" db="EMBL/GenBank/DDBJ databases">
        <title>Classification of Bisgaard taxon 6 and taxon 10 as Exercitatus varius gen. nov., spec. nov.</title>
        <authorList>
            <person name="Christensen H."/>
        </authorList>
    </citation>
    <scope>NUCLEOTIDE SEQUENCE</scope>
    <source>
        <strain evidence="10">86116</strain>
    </source>
</reference>
<evidence type="ECO:0000256" key="3">
    <source>
        <dbReference type="ARBA" id="ARBA00023002"/>
    </source>
</evidence>
<dbReference type="EC" id="1.5.1.2" evidence="4 5"/>
<name>A0AAW6QAW4_9PAST</name>
<evidence type="ECO:0000259" key="9">
    <source>
        <dbReference type="Pfam" id="PF14748"/>
    </source>
</evidence>
<dbReference type="Gene3D" id="3.40.50.720">
    <property type="entry name" value="NAD(P)-binding Rossmann-like Domain"/>
    <property type="match status" value="1"/>
</dbReference>
<proteinExistence type="inferred from homology"/>
<sequence length="271" mass="29146">MSYKFLSFIGGGNMAQAIVFGLLKQGYPADKITVCDRNQAKRELFAAQGVRVTQDPQTAAEQAEIVVLAVKPQGASALAQTISAVDFSDKFLISIMAAISVKKLTALFPTVRHIVRVMPNTPALVSAGMSGLFAPPSVPDELKRQAESLLKAVGKICWVENESDMHSVTAASGSSPAYFFLFMEAMQQALLAMGLNDQQARELIQQSALGAAKMAIENPQTPLTVLRENVTSKGGTTAAALVVFNERQFSQTVQLAMQACVARSQEMEKLF</sequence>
<dbReference type="GO" id="GO:0005737">
    <property type="term" value="C:cytoplasm"/>
    <property type="evidence" value="ECO:0007669"/>
    <property type="project" value="UniProtKB-SubCell"/>
</dbReference>
<dbReference type="FunFam" id="1.10.3730.10:FF:000001">
    <property type="entry name" value="Pyrroline-5-carboxylate reductase"/>
    <property type="match status" value="1"/>
</dbReference>
<comment type="caution">
    <text evidence="10">The sequence shown here is derived from an EMBL/GenBank/DDBJ whole genome shotgun (WGS) entry which is preliminary data.</text>
</comment>
<feature type="binding site" evidence="6">
    <location>
        <begin position="9"/>
        <end position="14"/>
    </location>
    <ligand>
        <name>NADP(+)</name>
        <dbReference type="ChEBI" id="CHEBI:58349"/>
    </ligand>
</feature>
<dbReference type="NCBIfam" id="TIGR00112">
    <property type="entry name" value="proC"/>
    <property type="match status" value="1"/>
</dbReference>
<protein>
    <recommendedName>
        <fullName evidence="4 5">Pyrroline-5-carboxylate reductase</fullName>
        <shortName evidence="4">P5C reductase</shortName>
        <shortName evidence="4">P5CR</shortName>
        <ecNumber evidence="4 5">1.5.1.2</ecNumber>
    </recommendedName>
    <alternativeName>
        <fullName evidence="4">PCA reductase</fullName>
    </alternativeName>
</protein>
<evidence type="ECO:0000256" key="7">
    <source>
        <dbReference type="RuleBase" id="RU003903"/>
    </source>
</evidence>
<dbReference type="InterPro" id="IPR053790">
    <property type="entry name" value="P5CR-like_CS"/>
</dbReference>
<dbReference type="Pfam" id="PF14748">
    <property type="entry name" value="P5CR_dimer"/>
    <property type="match status" value="1"/>
</dbReference>
<keyword evidence="3 4" id="KW-0560">Oxidoreductase</keyword>
<comment type="catalytic activity">
    <reaction evidence="4">
        <text>L-proline + NAD(+) = (S)-1-pyrroline-5-carboxylate + NADH + 2 H(+)</text>
        <dbReference type="Rhea" id="RHEA:14105"/>
        <dbReference type="ChEBI" id="CHEBI:15378"/>
        <dbReference type="ChEBI" id="CHEBI:17388"/>
        <dbReference type="ChEBI" id="CHEBI:57540"/>
        <dbReference type="ChEBI" id="CHEBI:57945"/>
        <dbReference type="ChEBI" id="CHEBI:60039"/>
        <dbReference type="EC" id="1.5.1.2"/>
    </reaction>
</comment>
<keyword evidence="4 7" id="KW-0028">Amino-acid biosynthesis</keyword>
<feature type="domain" description="Pyrroline-5-carboxylate reductase dimerisation" evidence="9">
    <location>
        <begin position="162"/>
        <end position="267"/>
    </location>
</feature>
<dbReference type="PANTHER" id="PTHR11645:SF0">
    <property type="entry name" value="PYRROLINE-5-CARBOXYLATE REDUCTASE 3"/>
    <property type="match status" value="1"/>
</dbReference>
<dbReference type="GO" id="GO:0004735">
    <property type="term" value="F:pyrroline-5-carboxylate reductase activity"/>
    <property type="evidence" value="ECO:0007669"/>
    <property type="project" value="UniProtKB-UniRule"/>
</dbReference>
<evidence type="ECO:0000259" key="8">
    <source>
        <dbReference type="Pfam" id="PF03807"/>
    </source>
</evidence>
<comment type="subcellular location">
    <subcellularLocation>
        <location evidence="4">Cytoplasm</location>
    </subcellularLocation>
</comment>
<dbReference type="PROSITE" id="PS00521">
    <property type="entry name" value="P5CR"/>
    <property type="match status" value="1"/>
</dbReference>
<accession>A0AAW6QAW4</accession>
<keyword evidence="4" id="KW-0963">Cytoplasm</keyword>
<dbReference type="SUPFAM" id="SSF48179">
    <property type="entry name" value="6-phosphogluconate dehydrogenase C-terminal domain-like"/>
    <property type="match status" value="1"/>
</dbReference>
<dbReference type="EMBL" id="JARQTW010000002">
    <property type="protein sequence ID" value="MDG2949260.1"/>
    <property type="molecule type" value="Genomic_DNA"/>
</dbReference>
<evidence type="ECO:0000256" key="5">
    <source>
        <dbReference type="NCBIfam" id="TIGR00112"/>
    </source>
</evidence>
<dbReference type="InterPro" id="IPR029036">
    <property type="entry name" value="P5CR_dimer"/>
</dbReference>
<dbReference type="PIRSF" id="PIRSF000193">
    <property type="entry name" value="Pyrrol-5-carb_rd"/>
    <property type="match status" value="1"/>
</dbReference>
<comment type="catalytic activity">
    <reaction evidence="4 7">
        <text>L-proline + NADP(+) = (S)-1-pyrroline-5-carboxylate + NADPH + 2 H(+)</text>
        <dbReference type="Rhea" id="RHEA:14109"/>
        <dbReference type="ChEBI" id="CHEBI:15378"/>
        <dbReference type="ChEBI" id="CHEBI:17388"/>
        <dbReference type="ChEBI" id="CHEBI:57783"/>
        <dbReference type="ChEBI" id="CHEBI:58349"/>
        <dbReference type="ChEBI" id="CHEBI:60039"/>
        <dbReference type="EC" id="1.5.1.2"/>
    </reaction>
</comment>
<dbReference type="PANTHER" id="PTHR11645">
    <property type="entry name" value="PYRROLINE-5-CARBOXYLATE REDUCTASE"/>
    <property type="match status" value="1"/>
</dbReference>
<dbReference type="Pfam" id="PF03807">
    <property type="entry name" value="F420_oxidored"/>
    <property type="match status" value="1"/>
</dbReference>
<dbReference type="InterPro" id="IPR008927">
    <property type="entry name" value="6-PGluconate_DH-like_C_sf"/>
</dbReference>
<dbReference type="Gene3D" id="1.10.3730.10">
    <property type="entry name" value="ProC C-terminal domain-like"/>
    <property type="match status" value="1"/>
</dbReference>
<keyword evidence="4 7" id="KW-0641">Proline biosynthesis</keyword>
<dbReference type="AlphaFoldDB" id="A0AAW6QAW4"/>
<evidence type="ECO:0000256" key="4">
    <source>
        <dbReference type="HAMAP-Rule" id="MF_01925"/>
    </source>
</evidence>
<gene>
    <name evidence="4 10" type="primary">proC</name>
    <name evidence="10" type="ORF">P7M15_01795</name>
</gene>
<evidence type="ECO:0000256" key="1">
    <source>
        <dbReference type="ARBA" id="ARBA00005525"/>
    </source>
</evidence>
<evidence type="ECO:0000313" key="11">
    <source>
        <dbReference type="Proteomes" id="UP001214976"/>
    </source>
</evidence>
<comment type="similarity">
    <text evidence="1 4 7">Belongs to the pyrroline-5-carboxylate reductase family.</text>
</comment>
<evidence type="ECO:0000313" key="10">
    <source>
        <dbReference type="EMBL" id="MDG2949260.1"/>
    </source>
</evidence>
<organism evidence="10 11">
    <name type="scientific">Exercitatus varius</name>
    <dbReference type="NCBI Taxonomy" id="67857"/>
    <lineage>
        <taxon>Bacteria</taxon>
        <taxon>Pseudomonadati</taxon>
        <taxon>Pseudomonadota</taxon>
        <taxon>Gammaproteobacteria</taxon>
        <taxon>Pasteurellales</taxon>
        <taxon>Pasteurellaceae</taxon>
        <taxon>Exercitatus</taxon>
    </lineage>
</organism>
<evidence type="ECO:0000256" key="6">
    <source>
        <dbReference type="PIRSR" id="PIRSR000193-1"/>
    </source>
</evidence>
<keyword evidence="2 4" id="KW-0521">NADP</keyword>
<comment type="function">
    <text evidence="4">Catalyzes the reduction of 1-pyrroline-5-carboxylate (PCA) to L-proline.</text>
</comment>
<dbReference type="SUPFAM" id="SSF51735">
    <property type="entry name" value="NAD(P)-binding Rossmann-fold domains"/>
    <property type="match status" value="1"/>
</dbReference>
<dbReference type="InterPro" id="IPR028939">
    <property type="entry name" value="P5C_Rdtase_cat_N"/>
</dbReference>
<dbReference type="InterPro" id="IPR000304">
    <property type="entry name" value="Pyrroline-COOH_reductase"/>
</dbReference>
<comment type="pathway">
    <text evidence="4 7">Amino-acid biosynthesis; L-proline biosynthesis; L-proline from L-glutamate 5-semialdehyde: step 1/1.</text>
</comment>
<dbReference type="InterPro" id="IPR036291">
    <property type="entry name" value="NAD(P)-bd_dom_sf"/>
</dbReference>
<dbReference type="GO" id="GO:0055129">
    <property type="term" value="P:L-proline biosynthetic process"/>
    <property type="evidence" value="ECO:0007669"/>
    <property type="project" value="UniProtKB-UniRule"/>
</dbReference>
<dbReference type="Proteomes" id="UP001214976">
    <property type="component" value="Unassembled WGS sequence"/>
</dbReference>
<dbReference type="RefSeq" id="WP_317476550.1">
    <property type="nucleotide sequence ID" value="NZ_JARQTW010000002.1"/>
</dbReference>
<evidence type="ECO:0000256" key="2">
    <source>
        <dbReference type="ARBA" id="ARBA00022857"/>
    </source>
</evidence>
<feature type="domain" description="Pyrroline-5-carboxylate reductase catalytic N-terminal" evidence="8">
    <location>
        <begin position="7"/>
        <end position="97"/>
    </location>
</feature>
<dbReference type="HAMAP" id="MF_01925">
    <property type="entry name" value="P5C_reductase"/>
    <property type="match status" value="1"/>
</dbReference>
<feature type="binding site" evidence="6">
    <location>
        <begin position="69"/>
        <end position="72"/>
    </location>
    <ligand>
        <name>NADP(+)</name>
        <dbReference type="ChEBI" id="CHEBI:58349"/>
    </ligand>
</feature>